<evidence type="ECO:0008006" key="4">
    <source>
        <dbReference type="Google" id="ProtNLM"/>
    </source>
</evidence>
<reference evidence="3" key="1">
    <citation type="submission" date="2017-09" db="EMBL/GenBank/DDBJ databases">
        <title>Depth-based differentiation of microbial function through sediment-hosted aquifers and enrichment of novel symbionts in the deep terrestrial subsurface.</title>
        <authorList>
            <person name="Probst A.J."/>
            <person name="Ladd B."/>
            <person name="Jarett J.K."/>
            <person name="Geller-Mcgrath D.E."/>
            <person name="Sieber C.M.K."/>
            <person name="Emerson J.B."/>
            <person name="Anantharaman K."/>
            <person name="Thomas B.C."/>
            <person name="Malmstrom R."/>
            <person name="Stieglmeier M."/>
            <person name="Klingl A."/>
            <person name="Woyke T."/>
            <person name="Ryan C.M."/>
            <person name="Banfield J.F."/>
        </authorList>
    </citation>
    <scope>NUCLEOTIDE SEQUENCE [LARGE SCALE GENOMIC DNA]</scope>
</reference>
<evidence type="ECO:0000313" key="3">
    <source>
        <dbReference type="Proteomes" id="UP000229307"/>
    </source>
</evidence>
<name>A0A2M7SBM6_9BACT</name>
<accession>A0A2M7SBM6</accession>
<gene>
    <name evidence="2" type="ORF">COY52_05770</name>
</gene>
<comment type="caution">
    <text evidence="2">The sequence shown here is derived from an EMBL/GenBank/DDBJ whole genome shotgun (WGS) entry which is preliminary data.</text>
</comment>
<organism evidence="2 3">
    <name type="scientific">Candidatus Desantisbacteria bacterium CG_4_10_14_0_8_um_filter_48_22</name>
    <dbReference type="NCBI Taxonomy" id="1974543"/>
    <lineage>
        <taxon>Bacteria</taxon>
        <taxon>Candidatus Desantisiibacteriota</taxon>
    </lineage>
</organism>
<sequence length="219" mass="23432">MARRIILLVVCLLAVCSVGAWAARPFSTDDAGTVEKGKFELESGYEYSDVLSEGQSGLCCLGFKHGLTEKMDIGIGFTHTFVPQAAEGLSPACLSLKFAVMQDLLAVSFAQEFGSAGYSLNSAWTKAFGPAEIDINLGYEATATSDTPGSITYGAALIYGFEKFNIDIGCEFLGTKDGVQDWVIGARWKALGNLAVDLAYNGDFTGDRKKVTAGLHYEF</sequence>
<evidence type="ECO:0000256" key="1">
    <source>
        <dbReference type="SAM" id="SignalP"/>
    </source>
</evidence>
<proteinExistence type="predicted"/>
<feature type="signal peptide" evidence="1">
    <location>
        <begin position="1"/>
        <end position="22"/>
    </location>
</feature>
<feature type="chain" id="PRO_5014650139" description="Outer membrane protein beta-barrel domain-containing protein" evidence="1">
    <location>
        <begin position="23"/>
        <end position="219"/>
    </location>
</feature>
<dbReference type="EMBL" id="PFMR01000156">
    <property type="protein sequence ID" value="PIZ16898.1"/>
    <property type="molecule type" value="Genomic_DNA"/>
</dbReference>
<keyword evidence="1" id="KW-0732">Signal</keyword>
<protein>
    <recommendedName>
        <fullName evidence="4">Outer membrane protein beta-barrel domain-containing protein</fullName>
    </recommendedName>
</protein>
<dbReference type="Proteomes" id="UP000229307">
    <property type="component" value="Unassembled WGS sequence"/>
</dbReference>
<evidence type="ECO:0000313" key="2">
    <source>
        <dbReference type="EMBL" id="PIZ16898.1"/>
    </source>
</evidence>
<dbReference type="AlphaFoldDB" id="A0A2M7SBM6"/>